<evidence type="ECO:0000313" key="1">
    <source>
        <dbReference type="EMBL" id="KIK20147.1"/>
    </source>
</evidence>
<gene>
    <name evidence="1" type="ORF">PISMIDRAFT_682541</name>
</gene>
<organism evidence="1 2">
    <name type="scientific">Pisolithus microcarpus 441</name>
    <dbReference type="NCBI Taxonomy" id="765257"/>
    <lineage>
        <taxon>Eukaryota</taxon>
        <taxon>Fungi</taxon>
        <taxon>Dikarya</taxon>
        <taxon>Basidiomycota</taxon>
        <taxon>Agaricomycotina</taxon>
        <taxon>Agaricomycetes</taxon>
        <taxon>Agaricomycetidae</taxon>
        <taxon>Boletales</taxon>
        <taxon>Sclerodermatineae</taxon>
        <taxon>Pisolithaceae</taxon>
        <taxon>Pisolithus</taxon>
    </lineage>
</organism>
<keyword evidence="2" id="KW-1185">Reference proteome</keyword>
<dbReference type="HOGENOM" id="CLU_2905065_0_0_1"/>
<dbReference type="AlphaFoldDB" id="A0A0C9ZCJ2"/>
<reference evidence="2" key="2">
    <citation type="submission" date="2015-01" db="EMBL/GenBank/DDBJ databases">
        <title>Evolutionary Origins and Diversification of the Mycorrhizal Mutualists.</title>
        <authorList>
            <consortium name="DOE Joint Genome Institute"/>
            <consortium name="Mycorrhizal Genomics Consortium"/>
            <person name="Kohler A."/>
            <person name="Kuo A."/>
            <person name="Nagy L.G."/>
            <person name="Floudas D."/>
            <person name="Copeland A."/>
            <person name="Barry K.W."/>
            <person name="Cichocki N."/>
            <person name="Veneault-Fourrey C."/>
            <person name="LaButti K."/>
            <person name="Lindquist E.A."/>
            <person name="Lipzen A."/>
            <person name="Lundell T."/>
            <person name="Morin E."/>
            <person name="Murat C."/>
            <person name="Riley R."/>
            <person name="Ohm R."/>
            <person name="Sun H."/>
            <person name="Tunlid A."/>
            <person name="Henrissat B."/>
            <person name="Grigoriev I.V."/>
            <person name="Hibbett D.S."/>
            <person name="Martin F."/>
        </authorList>
    </citation>
    <scope>NUCLEOTIDE SEQUENCE [LARGE SCALE GENOMIC DNA]</scope>
    <source>
        <strain evidence="2">441</strain>
    </source>
</reference>
<protein>
    <submittedName>
        <fullName evidence="1">Unplaced genomic scaffold scaffold_87, whole genome shotgun sequence</fullName>
    </submittedName>
</protein>
<sequence>MTITGTLTGKDDPREFFRTKAAASGDIEKTPRLREAPFRRRRRHGRPLVVGHAEMYLTYTLR</sequence>
<dbReference type="Proteomes" id="UP000054018">
    <property type="component" value="Unassembled WGS sequence"/>
</dbReference>
<evidence type="ECO:0000313" key="2">
    <source>
        <dbReference type="Proteomes" id="UP000054018"/>
    </source>
</evidence>
<reference evidence="1 2" key="1">
    <citation type="submission" date="2014-04" db="EMBL/GenBank/DDBJ databases">
        <authorList>
            <consortium name="DOE Joint Genome Institute"/>
            <person name="Kuo A."/>
            <person name="Kohler A."/>
            <person name="Costa M.D."/>
            <person name="Nagy L.G."/>
            <person name="Floudas D."/>
            <person name="Copeland A."/>
            <person name="Barry K.W."/>
            <person name="Cichocki N."/>
            <person name="Veneault-Fourrey C."/>
            <person name="LaButti K."/>
            <person name="Lindquist E.A."/>
            <person name="Lipzen A."/>
            <person name="Lundell T."/>
            <person name="Morin E."/>
            <person name="Murat C."/>
            <person name="Sun H."/>
            <person name="Tunlid A."/>
            <person name="Henrissat B."/>
            <person name="Grigoriev I.V."/>
            <person name="Hibbett D.S."/>
            <person name="Martin F."/>
            <person name="Nordberg H.P."/>
            <person name="Cantor M.N."/>
            <person name="Hua S.X."/>
        </authorList>
    </citation>
    <scope>NUCLEOTIDE SEQUENCE [LARGE SCALE GENOMIC DNA]</scope>
    <source>
        <strain evidence="1 2">441</strain>
    </source>
</reference>
<name>A0A0C9ZCJ2_9AGAM</name>
<accession>A0A0C9ZCJ2</accession>
<dbReference type="EMBL" id="KN833771">
    <property type="protein sequence ID" value="KIK20147.1"/>
    <property type="molecule type" value="Genomic_DNA"/>
</dbReference>
<proteinExistence type="predicted"/>